<sequence>MTIDPFDVAWMYVGFVQGQGGKKRPILILKSQDNQLFFYAITSKFIQKSATIQKQHAPIMKWREVGGLTKSSFIDVGQIFSVDISATDTIEVTGRLTREDVVNLKQTVERFEAFRS</sequence>
<dbReference type="InterPro" id="IPR011067">
    <property type="entry name" value="Plasmid_toxin/cell-grow_inhib"/>
</dbReference>
<evidence type="ECO:0008006" key="5">
    <source>
        <dbReference type="Google" id="ProtNLM"/>
    </source>
</evidence>
<keyword evidence="2" id="KW-1277">Toxin-antitoxin system</keyword>
<gene>
    <name evidence="3" type="ORF">FEZ41_08905</name>
</gene>
<dbReference type="Proteomes" id="UP000305100">
    <property type="component" value="Unassembled WGS sequence"/>
</dbReference>
<organism evidence="3 4">
    <name type="scientific">Lentilactobacillus parafarraginis</name>
    <dbReference type="NCBI Taxonomy" id="390842"/>
    <lineage>
        <taxon>Bacteria</taxon>
        <taxon>Bacillati</taxon>
        <taxon>Bacillota</taxon>
        <taxon>Bacilli</taxon>
        <taxon>Lactobacillales</taxon>
        <taxon>Lactobacillaceae</taxon>
        <taxon>Lentilactobacillus</taxon>
    </lineage>
</organism>
<protein>
    <recommendedName>
        <fullName evidence="5">Type II toxin-antitoxin system PemK/MazF family toxin</fullName>
    </recommendedName>
</protein>
<dbReference type="GO" id="GO:0003677">
    <property type="term" value="F:DNA binding"/>
    <property type="evidence" value="ECO:0007669"/>
    <property type="project" value="InterPro"/>
</dbReference>
<dbReference type="EMBL" id="VBSX01000020">
    <property type="protein sequence ID" value="TLQ18586.1"/>
    <property type="molecule type" value="Genomic_DNA"/>
</dbReference>
<dbReference type="Gene3D" id="2.30.30.110">
    <property type="match status" value="1"/>
</dbReference>
<dbReference type="InterPro" id="IPR003477">
    <property type="entry name" value="PemK-like"/>
</dbReference>
<accession>A0A5R9CT54</accession>
<name>A0A5R9CT54_9LACO</name>
<dbReference type="SUPFAM" id="SSF50118">
    <property type="entry name" value="Cell growth inhibitor/plasmid maintenance toxic component"/>
    <property type="match status" value="1"/>
</dbReference>
<comment type="caution">
    <text evidence="3">The sequence shown here is derived from an EMBL/GenBank/DDBJ whole genome shotgun (WGS) entry which is preliminary data.</text>
</comment>
<dbReference type="AlphaFoldDB" id="A0A5R9CT54"/>
<evidence type="ECO:0000256" key="1">
    <source>
        <dbReference type="ARBA" id="ARBA00007521"/>
    </source>
</evidence>
<evidence type="ECO:0000256" key="2">
    <source>
        <dbReference type="ARBA" id="ARBA00022649"/>
    </source>
</evidence>
<evidence type="ECO:0000313" key="4">
    <source>
        <dbReference type="Proteomes" id="UP000305100"/>
    </source>
</evidence>
<dbReference type="RefSeq" id="WP_056980492.1">
    <property type="nucleotide sequence ID" value="NZ_VBSX01000020.1"/>
</dbReference>
<comment type="similarity">
    <text evidence="1">Belongs to the PemK/MazF family.</text>
</comment>
<evidence type="ECO:0000313" key="3">
    <source>
        <dbReference type="EMBL" id="TLQ18586.1"/>
    </source>
</evidence>
<proteinExistence type="inferred from homology"/>
<reference evidence="3 4" key="1">
    <citation type="submission" date="2019-05" db="EMBL/GenBank/DDBJ databases">
        <title>The metagenome of a microbial culture collection derived from dairy environment covers the genomic content of the human microbiome.</title>
        <authorList>
            <person name="Roder T."/>
            <person name="Wuthrich D."/>
            <person name="Sattari Z."/>
            <person name="Von Ah U."/>
            <person name="Bar C."/>
            <person name="Ronchi F."/>
            <person name="Macpherson A.J."/>
            <person name="Ganal-Vonarburg S.C."/>
            <person name="Bruggmann R."/>
            <person name="Vergeres G."/>
        </authorList>
    </citation>
    <scope>NUCLEOTIDE SEQUENCE [LARGE SCALE GENOMIC DNA]</scope>
    <source>
        <strain evidence="3 4">FAM 1079</strain>
    </source>
</reference>
<dbReference type="Pfam" id="PF02452">
    <property type="entry name" value="PemK_toxin"/>
    <property type="match status" value="1"/>
</dbReference>
<dbReference type="OrthoDB" id="2223833at2"/>